<gene>
    <name evidence="1" type="ORF">DIABBA_LOCUS4603</name>
</gene>
<dbReference type="PANTHER" id="PTHR47027">
    <property type="entry name" value="REVERSE TRANSCRIPTASE DOMAIN-CONTAINING PROTEIN"/>
    <property type="match status" value="1"/>
</dbReference>
<protein>
    <recommendedName>
        <fullName evidence="3">Reverse transcriptase domain-containing protein</fullName>
    </recommendedName>
</protein>
<dbReference type="PANTHER" id="PTHR47027:SF20">
    <property type="entry name" value="REVERSE TRANSCRIPTASE-LIKE PROTEIN WITH RNA-DIRECTED DNA POLYMERASE DOMAIN"/>
    <property type="match status" value="1"/>
</dbReference>
<organism evidence="1 2">
    <name type="scientific">Diabrotica balteata</name>
    <name type="common">Banded cucumber beetle</name>
    <dbReference type="NCBI Taxonomy" id="107213"/>
    <lineage>
        <taxon>Eukaryota</taxon>
        <taxon>Metazoa</taxon>
        <taxon>Ecdysozoa</taxon>
        <taxon>Arthropoda</taxon>
        <taxon>Hexapoda</taxon>
        <taxon>Insecta</taxon>
        <taxon>Pterygota</taxon>
        <taxon>Neoptera</taxon>
        <taxon>Endopterygota</taxon>
        <taxon>Coleoptera</taxon>
        <taxon>Polyphaga</taxon>
        <taxon>Cucujiformia</taxon>
        <taxon>Chrysomeloidea</taxon>
        <taxon>Chrysomelidae</taxon>
        <taxon>Galerucinae</taxon>
        <taxon>Diabroticina</taxon>
        <taxon>Diabroticites</taxon>
        <taxon>Diabrotica</taxon>
    </lineage>
</organism>
<proteinExistence type="predicted"/>
<sequence length="190" mass="22193">MLQDLQRVSQKVGLEINFAKTKMMTNLVPSGPLKLENWNIETVDKYIYLGHEIQISRDNQTCELSRRIALGWATFGKIKDVFKENIPIKLKRKAFNQYVLPVLTFGAETLTLTKASIKKLQVAQRKMERSMLGVTLSGRRHKTDYEVEVEMVRTRRKTDRQQMDKEDFRMAAKGRQAKSWKTTYQIDGRH</sequence>
<reference evidence="1" key="1">
    <citation type="submission" date="2022-01" db="EMBL/GenBank/DDBJ databases">
        <authorList>
            <person name="King R."/>
        </authorList>
    </citation>
    <scope>NUCLEOTIDE SEQUENCE</scope>
</reference>
<dbReference type="OrthoDB" id="6752912at2759"/>
<accession>A0A9N9XA29</accession>
<dbReference type="AlphaFoldDB" id="A0A9N9XA29"/>
<evidence type="ECO:0000313" key="1">
    <source>
        <dbReference type="EMBL" id="CAG9830961.1"/>
    </source>
</evidence>
<name>A0A9N9XA29_DIABA</name>
<dbReference type="Proteomes" id="UP001153709">
    <property type="component" value="Chromosome 3"/>
</dbReference>
<evidence type="ECO:0008006" key="3">
    <source>
        <dbReference type="Google" id="ProtNLM"/>
    </source>
</evidence>
<dbReference type="EMBL" id="OU898278">
    <property type="protein sequence ID" value="CAG9830961.1"/>
    <property type="molecule type" value="Genomic_DNA"/>
</dbReference>
<evidence type="ECO:0000313" key="2">
    <source>
        <dbReference type="Proteomes" id="UP001153709"/>
    </source>
</evidence>
<keyword evidence="2" id="KW-1185">Reference proteome</keyword>